<keyword evidence="1" id="KW-0808">Transferase</keyword>
<dbReference type="Proteomes" id="UP000814140">
    <property type="component" value="Unassembled WGS sequence"/>
</dbReference>
<evidence type="ECO:0000313" key="1">
    <source>
        <dbReference type="EMBL" id="KAI0064236.1"/>
    </source>
</evidence>
<reference evidence="1" key="2">
    <citation type="journal article" date="2022" name="New Phytol.">
        <title>Evolutionary transition to the ectomycorrhizal habit in the genomes of a hyperdiverse lineage of mushroom-forming fungi.</title>
        <authorList>
            <person name="Looney B."/>
            <person name="Miyauchi S."/>
            <person name="Morin E."/>
            <person name="Drula E."/>
            <person name="Courty P.E."/>
            <person name="Kohler A."/>
            <person name="Kuo A."/>
            <person name="LaButti K."/>
            <person name="Pangilinan J."/>
            <person name="Lipzen A."/>
            <person name="Riley R."/>
            <person name="Andreopoulos W."/>
            <person name="He G."/>
            <person name="Johnson J."/>
            <person name="Nolan M."/>
            <person name="Tritt A."/>
            <person name="Barry K.W."/>
            <person name="Grigoriev I.V."/>
            <person name="Nagy L.G."/>
            <person name="Hibbett D."/>
            <person name="Henrissat B."/>
            <person name="Matheny P.B."/>
            <person name="Labbe J."/>
            <person name="Martin F.M."/>
        </authorList>
    </citation>
    <scope>NUCLEOTIDE SEQUENCE</scope>
    <source>
        <strain evidence="1">HHB10654</strain>
    </source>
</reference>
<keyword evidence="1" id="KW-0489">Methyltransferase</keyword>
<accession>A0ACB8T8A2</accession>
<dbReference type="EMBL" id="MU277199">
    <property type="protein sequence ID" value="KAI0064236.1"/>
    <property type="molecule type" value="Genomic_DNA"/>
</dbReference>
<proteinExistence type="predicted"/>
<organism evidence="1 2">
    <name type="scientific">Artomyces pyxidatus</name>
    <dbReference type="NCBI Taxonomy" id="48021"/>
    <lineage>
        <taxon>Eukaryota</taxon>
        <taxon>Fungi</taxon>
        <taxon>Dikarya</taxon>
        <taxon>Basidiomycota</taxon>
        <taxon>Agaricomycotina</taxon>
        <taxon>Agaricomycetes</taxon>
        <taxon>Russulales</taxon>
        <taxon>Auriscalpiaceae</taxon>
        <taxon>Artomyces</taxon>
    </lineage>
</organism>
<evidence type="ECO:0000313" key="2">
    <source>
        <dbReference type="Proteomes" id="UP000814140"/>
    </source>
</evidence>
<sequence length="449" mass="48814">MHDTSPLIALADLISSGVRTLDATYSQQGVPFPSLDGPYSPGPLDTDATVTAATQLIIAAAHQLIATVQQPVMTLLNYAPATCMTSAMGLVTDVHVPDALKDNPEGLHVDQIGAKVDIDPKKLARVLRYLATRHVFKEVAPDVFANNRVSSALMKSQPLEQLKLDKLRQYDGASAAALVGHMTDEGLRSNGYFVEFVRDSPKGVDAPFNLAFNTKASIWEWFEEPGNEWRGRRFATAMTGNYNPRVFMEGYDWNSLERGSVVVDVGGGIGTTVLNLAQAYPHVKYIVQDLEKVVGEPAQKYWQEQAPELVSNGIVTLQGHSFLEPQPVKGATVYFLRLILHDWRDSKCLEILQHLRAAAAPSSKLIVFDMLMPYACPDPAGPSPTPFPLLANLGIAAGGFATALDLQMMSSFTGQERTLSQFSALGDATGWKLESVKPGPLAAMIFYPV</sequence>
<name>A0ACB8T8A2_9AGAM</name>
<comment type="caution">
    <text evidence="1">The sequence shown here is derived from an EMBL/GenBank/DDBJ whole genome shotgun (WGS) entry which is preliminary data.</text>
</comment>
<protein>
    <submittedName>
        <fullName evidence="1">S-adenosyl-L-methionine-dependent methyltransferase</fullName>
    </submittedName>
</protein>
<gene>
    <name evidence="1" type="ORF">BV25DRAFT_1914457</name>
</gene>
<reference evidence="1" key="1">
    <citation type="submission" date="2021-03" db="EMBL/GenBank/DDBJ databases">
        <authorList>
            <consortium name="DOE Joint Genome Institute"/>
            <person name="Ahrendt S."/>
            <person name="Looney B.P."/>
            <person name="Miyauchi S."/>
            <person name="Morin E."/>
            <person name="Drula E."/>
            <person name="Courty P.E."/>
            <person name="Chicoki N."/>
            <person name="Fauchery L."/>
            <person name="Kohler A."/>
            <person name="Kuo A."/>
            <person name="Labutti K."/>
            <person name="Pangilinan J."/>
            <person name="Lipzen A."/>
            <person name="Riley R."/>
            <person name="Andreopoulos W."/>
            <person name="He G."/>
            <person name="Johnson J."/>
            <person name="Barry K.W."/>
            <person name="Grigoriev I.V."/>
            <person name="Nagy L."/>
            <person name="Hibbett D."/>
            <person name="Henrissat B."/>
            <person name="Matheny P.B."/>
            <person name="Labbe J."/>
            <person name="Martin F."/>
        </authorList>
    </citation>
    <scope>NUCLEOTIDE SEQUENCE</scope>
    <source>
        <strain evidence="1">HHB10654</strain>
    </source>
</reference>
<keyword evidence="2" id="KW-1185">Reference proteome</keyword>